<dbReference type="PANTHER" id="PTHR14237:SF19">
    <property type="entry name" value="MITOCHONDRIAL AMIDOXIME REDUCING COMPONENT 1"/>
    <property type="match status" value="1"/>
</dbReference>
<protein>
    <submittedName>
        <fullName evidence="2">MOSC domain-containing protein</fullName>
    </submittedName>
</protein>
<dbReference type="Pfam" id="PF03476">
    <property type="entry name" value="MOSC_N"/>
    <property type="match status" value="1"/>
</dbReference>
<gene>
    <name evidence="2" type="ORF">LPB19_12830</name>
</gene>
<dbReference type="InterPro" id="IPR005302">
    <property type="entry name" value="MoCF_Sase_C"/>
</dbReference>
<name>A0ABX7MPF6_9GAMM</name>
<dbReference type="PROSITE" id="PS51340">
    <property type="entry name" value="MOSC"/>
    <property type="match status" value="1"/>
</dbReference>
<sequence length="262" mass="28815">MNVQALWIYPVKSLAGIEVEAFELDEFGPRGDRRWMLVDDAGCFVSQRDHPELARITTALEGREVVVDIPHQGAFRLEAMGESVAVEVWGDSVSAVMGGEPANNAVSKFCNRSLRFVFMPAESFRQIDPDYVSEHRRVGFADGYPLLIANQASLDELNDRLGAPAEIRQFRPNVVVSGAEPWAEDNWRRVSIGTTEFRLVKPCSRCVMTTVDPDAGVKAADGQPLKTLAGYRRKADGVIFGMNAIHLSHGLVRVGDAVSVTN</sequence>
<organism evidence="2 3">
    <name type="scientific">Marinobacter salinisoli</name>
    <dbReference type="NCBI Taxonomy" id="2769486"/>
    <lineage>
        <taxon>Bacteria</taxon>
        <taxon>Pseudomonadati</taxon>
        <taxon>Pseudomonadota</taxon>
        <taxon>Gammaproteobacteria</taxon>
        <taxon>Pseudomonadales</taxon>
        <taxon>Marinobacteraceae</taxon>
        <taxon>Marinobacter</taxon>
    </lineage>
</organism>
<dbReference type="Proteomes" id="UP000663555">
    <property type="component" value="Chromosome"/>
</dbReference>
<dbReference type="Pfam" id="PF03473">
    <property type="entry name" value="MOSC"/>
    <property type="match status" value="1"/>
</dbReference>
<evidence type="ECO:0000313" key="3">
    <source>
        <dbReference type="Proteomes" id="UP000663555"/>
    </source>
</evidence>
<feature type="domain" description="MOSC" evidence="1">
    <location>
        <begin position="119"/>
        <end position="261"/>
    </location>
</feature>
<evidence type="ECO:0000313" key="2">
    <source>
        <dbReference type="EMBL" id="QSP94073.1"/>
    </source>
</evidence>
<dbReference type="SUPFAM" id="SSF50800">
    <property type="entry name" value="PK beta-barrel domain-like"/>
    <property type="match status" value="1"/>
</dbReference>
<dbReference type="RefSeq" id="WP_206643295.1">
    <property type="nucleotide sequence ID" value="NZ_CP071247.1"/>
</dbReference>
<evidence type="ECO:0000259" key="1">
    <source>
        <dbReference type="PROSITE" id="PS51340"/>
    </source>
</evidence>
<dbReference type="InterPro" id="IPR011037">
    <property type="entry name" value="Pyrv_Knase-like_insert_dom_sf"/>
</dbReference>
<reference evidence="2 3" key="1">
    <citation type="submission" date="2021-03" db="EMBL/GenBank/DDBJ databases">
        <title>Genome sequencing of Marinobacter sp. LPB0319.</title>
        <authorList>
            <person name="Kim J."/>
        </authorList>
    </citation>
    <scope>NUCLEOTIDE SEQUENCE [LARGE SCALE GENOMIC DNA]</scope>
    <source>
        <strain evidence="2 3">LPB0319</strain>
    </source>
</reference>
<keyword evidence="3" id="KW-1185">Reference proteome</keyword>
<dbReference type="EMBL" id="CP071247">
    <property type="protein sequence ID" value="QSP94073.1"/>
    <property type="molecule type" value="Genomic_DNA"/>
</dbReference>
<accession>A0ABX7MPF6</accession>
<dbReference type="InterPro" id="IPR005303">
    <property type="entry name" value="MOCOS_middle"/>
</dbReference>
<dbReference type="PANTHER" id="PTHR14237">
    <property type="entry name" value="MOLYBDOPTERIN COFACTOR SULFURASE MOSC"/>
    <property type="match status" value="1"/>
</dbReference>
<dbReference type="SUPFAM" id="SSF141673">
    <property type="entry name" value="MOSC N-terminal domain-like"/>
    <property type="match status" value="1"/>
</dbReference>
<proteinExistence type="predicted"/>